<dbReference type="InterPro" id="IPR014748">
    <property type="entry name" value="Enoyl-CoA_hydra_C"/>
</dbReference>
<dbReference type="Proteomes" id="UP000019141">
    <property type="component" value="Unassembled WGS sequence"/>
</dbReference>
<dbReference type="SUPFAM" id="SSF52096">
    <property type="entry name" value="ClpP/crotonase"/>
    <property type="match status" value="1"/>
</dbReference>
<dbReference type="InterPro" id="IPR001753">
    <property type="entry name" value="Enoyl-CoA_hydra/iso"/>
</dbReference>
<dbReference type="PANTHER" id="PTHR43802">
    <property type="entry name" value="ENOYL-COA HYDRATASE"/>
    <property type="match status" value="1"/>
</dbReference>
<dbReference type="HOGENOM" id="CLU_009834_7_3_7"/>
<evidence type="ECO:0000256" key="1">
    <source>
        <dbReference type="ARBA" id="ARBA00005254"/>
    </source>
</evidence>
<dbReference type="Gene3D" id="1.10.12.10">
    <property type="entry name" value="Lyase 2-enoyl-coa Hydratase, Chain A, domain 2"/>
    <property type="match status" value="1"/>
</dbReference>
<dbReference type="AlphaFoldDB" id="W4LUK6"/>
<dbReference type="PANTHER" id="PTHR43802:SF1">
    <property type="entry name" value="IP11341P-RELATED"/>
    <property type="match status" value="1"/>
</dbReference>
<sequence length="258" mass="28353">MAAAILYEQRDEIVIITMNRPEALNAINRQLRQEMTDAIERYDADDSARVAIVTGAGRAFCAGRDLKERAADNAAGVQAKGSDSLGAETLALFPRTWKPLIAAINGYAMAGGWAIAQMCDLRVAAEDAKMGIAESRWSLLPPFAALLPKYIPMANVLELVFTAEPISAQRAYEIGFVNRVVPGDQLMDEAMALASRLVEMAPLSLRYFKEMAYRGVDMNEAGLASMTRNIYDMLLKSEDAVEGPKAFAEKRQVQWKGR</sequence>
<dbReference type="CDD" id="cd06558">
    <property type="entry name" value="crotonase-like"/>
    <property type="match status" value="1"/>
</dbReference>
<protein>
    <recommendedName>
        <fullName evidence="4">Enoyl-CoA hydratase</fullName>
    </recommendedName>
</protein>
<keyword evidence="3" id="KW-1185">Reference proteome</keyword>
<accession>W4LUK6</accession>
<evidence type="ECO:0000313" key="2">
    <source>
        <dbReference type="EMBL" id="ETX01560.1"/>
    </source>
</evidence>
<dbReference type="PATRIC" id="fig|1429438.4.peg.1496"/>
<comment type="similarity">
    <text evidence="1">Belongs to the enoyl-CoA hydratase/isomerase family.</text>
</comment>
<comment type="caution">
    <text evidence="2">The sequence shown here is derived from an EMBL/GenBank/DDBJ whole genome shotgun (WGS) entry which is preliminary data.</text>
</comment>
<organism evidence="2 3">
    <name type="scientific">Entotheonella factor</name>
    <dbReference type="NCBI Taxonomy" id="1429438"/>
    <lineage>
        <taxon>Bacteria</taxon>
        <taxon>Pseudomonadati</taxon>
        <taxon>Nitrospinota/Tectimicrobiota group</taxon>
        <taxon>Candidatus Tectimicrobiota</taxon>
        <taxon>Candidatus Entotheonellia</taxon>
        <taxon>Candidatus Entotheonellales</taxon>
        <taxon>Candidatus Entotheonellaceae</taxon>
        <taxon>Candidatus Entotheonella</taxon>
    </lineage>
</organism>
<proteinExistence type="inferred from homology"/>
<reference evidence="2 3" key="1">
    <citation type="journal article" date="2014" name="Nature">
        <title>An environmental bacterial taxon with a large and distinct metabolic repertoire.</title>
        <authorList>
            <person name="Wilson M.C."/>
            <person name="Mori T."/>
            <person name="Ruckert C."/>
            <person name="Uria A.R."/>
            <person name="Helf M.J."/>
            <person name="Takada K."/>
            <person name="Gernert C."/>
            <person name="Steffens U.A."/>
            <person name="Heycke N."/>
            <person name="Schmitt S."/>
            <person name="Rinke C."/>
            <person name="Helfrich E.J."/>
            <person name="Brachmann A.O."/>
            <person name="Gurgui C."/>
            <person name="Wakimoto T."/>
            <person name="Kracht M."/>
            <person name="Crusemann M."/>
            <person name="Hentschel U."/>
            <person name="Abe I."/>
            <person name="Matsunaga S."/>
            <person name="Kalinowski J."/>
            <person name="Takeyama H."/>
            <person name="Piel J."/>
        </authorList>
    </citation>
    <scope>NUCLEOTIDE SEQUENCE [LARGE SCALE GENOMIC DNA]</scope>
    <source>
        <strain evidence="3">TSY1</strain>
    </source>
</reference>
<dbReference type="InterPro" id="IPR029045">
    <property type="entry name" value="ClpP/crotonase-like_dom_sf"/>
</dbReference>
<evidence type="ECO:0008006" key="4">
    <source>
        <dbReference type="Google" id="ProtNLM"/>
    </source>
</evidence>
<name>W4LUK6_ENTF1</name>
<dbReference type="EMBL" id="AZHW01000220">
    <property type="protein sequence ID" value="ETX01560.1"/>
    <property type="molecule type" value="Genomic_DNA"/>
</dbReference>
<gene>
    <name evidence="2" type="ORF">ETSY1_06880</name>
</gene>
<dbReference type="Gene3D" id="3.90.226.10">
    <property type="entry name" value="2-enoyl-CoA Hydratase, Chain A, domain 1"/>
    <property type="match status" value="1"/>
</dbReference>
<evidence type="ECO:0000313" key="3">
    <source>
        <dbReference type="Proteomes" id="UP000019141"/>
    </source>
</evidence>
<dbReference type="Pfam" id="PF00378">
    <property type="entry name" value="ECH_1"/>
    <property type="match status" value="1"/>
</dbReference>
<dbReference type="GO" id="GO:0003824">
    <property type="term" value="F:catalytic activity"/>
    <property type="evidence" value="ECO:0007669"/>
    <property type="project" value="UniProtKB-ARBA"/>
</dbReference>